<dbReference type="PANTHER" id="PTHR12409:SF0">
    <property type="entry name" value="PREFOLDIN SUBUNIT 3"/>
    <property type="match status" value="1"/>
</dbReference>
<keyword evidence="6" id="KW-1185">Reference proteome</keyword>
<dbReference type="Pfam" id="PF02996">
    <property type="entry name" value="Prefoldin"/>
    <property type="match status" value="1"/>
</dbReference>
<dbReference type="InterPro" id="IPR016655">
    <property type="entry name" value="PFD3"/>
</dbReference>
<dbReference type="Proteomes" id="UP001353858">
    <property type="component" value="Unassembled WGS sequence"/>
</dbReference>
<keyword evidence="4" id="KW-0175">Coiled coil</keyword>
<sequence>MGDLKKPAINEERKSNAGIPEAEFVDDVDSYMGKSDNGGNAERVLKKLDELHCKYKYMEFHLLAKKKRLLSQIPDLKRSLNMIEKLRNEKEEFETEFLLSDQVFAKAVVTPTNTVCLWLGANVMLEYSLDEAEKLLVKNIATATNSLEQVEHDIDFLRDQCTTTEVNMARVFNWDVKRRQAAKNLK</sequence>
<dbReference type="GO" id="GO:0007021">
    <property type="term" value="P:tubulin complex assembly"/>
    <property type="evidence" value="ECO:0007669"/>
    <property type="project" value="TreeGrafter"/>
</dbReference>
<dbReference type="PANTHER" id="PTHR12409">
    <property type="entry name" value="PREFOLDIN SUBUNIT 3"/>
    <property type="match status" value="1"/>
</dbReference>
<evidence type="ECO:0000256" key="4">
    <source>
        <dbReference type="SAM" id="Coils"/>
    </source>
</evidence>
<dbReference type="EMBL" id="JARPUR010000002">
    <property type="protein sequence ID" value="KAK4881617.1"/>
    <property type="molecule type" value="Genomic_DNA"/>
</dbReference>
<feature type="coiled-coil region" evidence="4">
    <location>
        <begin position="140"/>
        <end position="167"/>
    </location>
</feature>
<dbReference type="GO" id="GO:0005737">
    <property type="term" value="C:cytoplasm"/>
    <property type="evidence" value="ECO:0007669"/>
    <property type="project" value="TreeGrafter"/>
</dbReference>
<evidence type="ECO:0000313" key="5">
    <source>
        <dbReference type="EMBL" id="KAK4881617.1"/>
    </source>
</evidence>
<dbReference type="GO" id="GO:0016272">
    <property type="term" value="C:prefoldin complex"/>
    <property type="evidence" value="ECO:0007669"/>
    <property type="project" value="UniProtKB-UniRule"/>
</dbReference>
<gene>
    <name evidence="5" type="ORF">RN001_004936</name>
</gene>
<dbReference type="AlphaFoldDB" id="A0AAN7Q0J1"/>
<dbReference type="CDD" id="cd23156">
    <property type="entry name" value="Prefoldin_3"/>
    <property type="match status" value="1"/>
</dbReference>
<dbReference type="GO" id="GO:0007017">
    <property type="term" value="P:microtubule-based process"/>
    <property type="evidence" value="ECO:0007669"/>
    <property type="project" value="TreeGrafter"/>
</dbReference>
<dbReference type="FunFam" id="1.10.287.370:FF:000001">
    <property type="entry name" value="Prefoldin subunit 3"/>
    <property type="match status" value="1"/>
</dbReference>
<dbReference type="SUPFAM" id="SSF46579">
    <property type="entry name" value="Prefoldin"/>
    <property type="match status" value="1"/>
</dbReference>
<protein>
    <recommendedName>
        <fullName evidence="3">Prefoldin subunit 3</fullName>
    </recommendedName>
</protein>
<keyword evidence="2 3" id="KW-0143">Chaperone</keyword>
<name>A0AAN7Q0J1_9COLE</name>
<dbReference type="Gene3D" id="1.10.287.370">
    <property type="match status" value="1"/>
</dbReference>
<proteinExistence type="inferred from homology"/>
<reference evidence="6" key="1">
    <citation type="submission" date="2023-01" db="EMBL/GenBank/DDBJ databases">
        <title>Key to firefly adult light organ development and bioluminescence: homeobox transcription factors regulate luciferase expression and transportation to peroxisome.</title>
        <authorList>
            <person name="Fu X."/>
        </authorList>
    </citation>
    <scope>NUCLEOTIDE SEQUENCE [LARGE SCALE GENOMIC DNA]</scope>
</reference>
<evidence type="ECO:0000313" key="6">
    <source>
        <dbReference type="Proteomes" id="UP001353858"/>
    </source>
</evidence>
<comment type="similarity">
    <text evidence="1 3">Belongs to the prefoldin subunit alpha family.</text>
</comment>
<dbReference type="PIRSF" id="PIRSF016396">
    <property type="entry name" value="Prefoldin_subunit_3"/>
    <property type="match status" value="1"/>
</dbReference>
<accession>A0AAN7Q0J1</accession>
<dbReference type="GO" id="GO:0006457">
    <property type="term" value="P:protein folding"/>
    <property type="evidence" value="ECO:0007669"/>
    <property type="project" value="UniProtKB-UniRule"/>
</dbReference>
<evidence type="ECO:0000256" key="1">
    <source>
        <dbReference type="ARBA" id="ARBA00010048"/>
    </source>
</evidence>
<dbReference type="InterPro" id="IPR009053">
    <property type="entry name" value="Prefoldin"/>
</dbReference>
<comment type="caution">
    <text evidence="5">The sequence shown here is derived from an EMBL/GenBank/DDBJ whole genome shotgun (WGS) entry which is preliminary data.</text>
</comment>
<evidence type="ECO:0000256" key="2">
    <source>
        <dbReference type="ARBA" id="ARBA00023186"/>
    </source>
</evidence>
<organism evidence="5 6">
    <name type="scientific">Aquatica leii</name>
    <dbReference type="NCBI Taxonomy" id="1421715"/>
    <lineage>
        <taxon>Eukaryota</taxon>
        <taxon>Metazoa</taxon>
        <taxon>Ecdysozoa</taxon>
        <taxon>Arthropoda</taxon>
        <taxon>Hexapoda</taxon>
        <taxon>Insecta</taxon>
        <taxon>Pterygota</taxon>
        <taxon>Neoptera</taxon>
        <taxon>Endopterygota</taxon>
        <taxon>Coleoptera</taxon>
        <taxon>Polyphaga</taxon>
        <taxon>Elateriformia</taxon>
        <taxon>Elateroidea</taxon>
        <taxon>Lampyridae</taxon>
        <taxon>Luciolinae</taxon>
        <taxon>Aquatica</taxon>
    </lineage>
</organism>
<dbReference type="InterPro" id="IPR004127">
    <property type="entry name" value="Prefoldin_subunit_alpha"/>
</dbReference>
<comment type="function">
    <text evidence="3">Binds specifically to cytosolic chaperonin (c-CPN) and transfers target proteins to it. Binds to nascent polypeptide chain and promotes folding in an environment in which there are many competing pathways for nonnative proteins.</text>
</comment>
<dbReference type="GO" id="GO:0015631">
    <property type="term" value="F:tubulin binding"/>
    <property type="evidence" value="ECO:0007669"/>
    <property type="project" value="TreeGrafter"/>
</dbReference>
<comment type="subunit">
    <text evidence="3">Heterohexamer of two PFD-alpha type and four PFD-beta type subunits.</text>
</comment>
<evidence type="ECO:0000256" key="3">
    <source>
        <dbReference type="PIRNR" id="PIRNR016396"/>
    </source>
</evidence>